<dbReference type="Proteomes" id="UP000824225">
    <property type="component" value="Unassembled WGS sequence"/>
</dbReference>
<dbReference type="PANTHER" id="PTHR30441">
    <property type="entry name" value="DUF748 DOMAIN-CONTAINING PROTEIN"/>
    <property type="match status" value="1"/>
</dbReference>
<comment type="caution">
    <text evidence="2">The sequence shown here is derived from an EMBL/GenBank/DDBJ whole genome shotgun (WGS) entry which is preliminary data.</text>
</comment>
<evidence type="ECO:0000313" key="2">
    <source>
        <dbReference type="EMBL" id="HJA08731.1"/>
    </source>
</evidence>
<feature type="compositionally biased region" description="Basic and acidic residues" evidence="1">
    <location>
        <begin position="916"/>
        <end position="926"/>
    </location>
</feature>
<feature type="region of interest" description="Disordered" evidence="1">
    <location>
        <begin position="1008"/>
        <end position="1035"/>
    </location>
</feature>
<proteinExistence type="predicted"/>
<reference evidence="2" key="1">
    <citation type="journal article" date="2021" name="PeerJ">
        <title>Extensive microbial diversity within the chicken gut microbiome revealed by metagenomics and culture.</title>
        <authorList>
            <person name="Gilroy R."/>
            <person name="Ravi A."/>
            <person name="Getino M."/>
            <person name="Pursley I."/>
            <person name="Horton D.L."/>
            <person name="Alikhan N.F."/>
            <person name="Baker D."/>
            <person name="Gharbi K."/>
            <person name="Hall N."/>
            <person name="Watson M."/>
            <person name="Adriaenssens E.M."/>
            <person name="Foster-Nyarko E."/>
            <person name="Jarju S."/>
            <person name="Secka A."/>
            <person name="Antonio M."/>
            <person name="Oren A."/>
            <person name="Chaudhuri R.R."/>
            <person name="La Ragione R."/>
            <person name="Hildebrand F."/>
            <person name="Pallen M.J."/>
        </authorList>
    </citation>
    <scope>NUCLEOTIDE SEQUENCE</scope>
    <source>
        <strain evidence="2">CHK186-16707</strain>
    </source>
</reference>
<dbReference type="AlphaFoldDB" id="A0A9D2KLG1"/>
<reference evidence="2" key="2">
    <citation type="submission" date="2021-04" db="EMBL/GenBank/DDBJ databases">
        <authorList>
            <person name="Gilroy R."/>
        </authorList>
    </citation>
    <scope>NUCLEOTIDE SEQUENCE</scope>
    <source>
        <strain evidence="2">CHK186-16707</strain>
    </source>
</reference>
<feature type="region of interest" description="Disordered" evidence="1">
    <location>
        <begin position="911"/>
        <end position="934"/>
    </location>
</feature>
<evidence type="ECO:0000256" key="1">
    <source>
        <dbReference type="SAM" id="MobiDB-lite"/>
    </source>
</evidence>
<evidence type="ECO:0000313" key="3">
    <source>
        <dbReference type="Proteomes" id="UP000824225"/>
    </source>
</evidence>
<accession>A0A9D2KLG1</accession>
<name>A0A9D2KLG1_9BACT</name>
<dbReference type="GO" id="GO:0090313">
    <property type="term" value="P:regulation of protein targeting to membrane"/>
    <property type="evidence" value="ECO:0007669"/>
    <property type="project" value="TreeGrafter"/>
</dbReference>
<protein>
    <submittedName>
        <fullName evidence="2">AsmA family protein</fullName>
    </submittedName>
</protein>
<sequence>MRKPRLGTVLLIMWGLLLTAGVGVYLAYLQPARLGRTVSDTLESALGVRCVIRQVDFSLVPRAEVIIRGIRLAPGAVPNVNFRADACRAELSWLSLLRLKPVLHSVELEGAVADIVWPLPGFAASSSGEAARADGPRPLPALPPLLTGVRVRVDNSSLRVRSEDGSRRIQLSGISGRARLPGLFRGSVDLAVHKSALRLAPAPEITLDNFTLGAHSLREDEHGELLGSLTAAAEVQMGALDAALGRPVKPAYRYFPLPAPARLKIGADLAVAPEERRARLTGQATLDAVLPMNGHDTPLRVTLPYRLESPDRVRVEGMSLDIDGDRAVLTGEITGLREREPVFVGQADVARFSLSRWFGFGHKMTAGLQHALNDISGNLDFVLTPRGVRVPRLEARLQNVNAVLTGSGACENFREPDIVIDGHVADVDLNPIFPELNGVKPDKPALPPPAVPLEEDGQPSKVGYDIHLTADKASVWKLEAGRVDCRITPVPLTAADKAREAELREAALQAGEKPPAPWKSAGHGALLTVNVGDVYGGKGEAVVRLDDVYRVQATLNGVSAQAPVTRMAGYAALGGTLKAKADLSFSGSSAAAMMANLAGTVDATLTKGFIGSKSGARMPYRTLTVKADAKAAPVGPPPEGDLPATMPFSGTWQASLDTNDWTVSGNSRAAMTFSLRNGLPLSMTPQSASLRLRLDKTGIGNGGWPEDVVLDLKGRLSFDFNAGTLALADLSGGRAGLALGGSLRVSDLFGTPVTEGRMSVASGALRVAAAAFGLSLPATLDPAAFGTLNAEADVRYSGHTLTLKNMSGALDKTSLTGSMTGVFGQRPFWTVNMRLGRVDGDAYWPAPSKGSATPVQTEFLLGYDADIRLNVEQFTLFATPTVNLSLPLTLKQGILDSGVFTGSFPGGGALNGTLHGETKAGKRDSAGRPQDSGQLGLRLQLRLNNVAMLPLTRARGQETLLAGTGTGQCDVQATLRTWNDIPGKLDGNWSIAVRDGYLMSARAAAEAAEQARGGDGSPSGFGMESGRPDPTTANKTPFQILSASGSLLGGVIHSNNFRMEGVMLSVKGGGSINLNTMTIAAKATATLMGVPEMPVEISGSLSDPQTSYKLMGALAGTIGNIGGTVVDIVGGVLTAPFRLFMGKKSIQ</sequence>
<dbReference type="InterPro" id="IPR052894">
    <property type="entry name" value="AsmA-related"/>
</dbReference>
<dbReference type="EMBL" id="DXAN01000020">
    <property type="protein sequence ID" value="HJA08731.1"/>
    <property type="molecule type" value="Genomic_DNA"/>
</dbReference>
<organism evidence="2 3">
    <name type="scientific">Candidatus Mailhella merdigallinarum</name>
    <dbReference type="NCBI Taxonomy" id="2838658"/>
    <lineage>
        <taxon>Bacteria</taxon>
        <taxon>Pseudomonadati</taxon>
        <taxon>Thermodesulfobacteriota</taxon>
        <taxon>Desulfovibrionia</taxon>
        <taxon>Desulfovibrionales</taxon>
        <taxon>Desulfovibrionaceae</taxon>
        <taxon>Mailhella</taxon>
    </lineage>
</organism>
<gene>
    <name evidence="2" type="ORF">H9962_06040</name>
</gene>
<dbReference type="GO" id="GO:0005886">
    <property type="term" value="C:plasma membrane"/>
    <property type="evidence" value="ECO:0007669"/>
    <property type="project" value="TreeGrafter"/>
</dbReference>
<dbReference type="PANTHER" id="PTHR30441:SF4">
    <property type="entry name" value="PROTEIN ASMA"/>
    <property type="match status" value="1"/>
</dbReference>